<evidence type="ECO:0000256" key="1">
    <source>
        <dbReference type="SAM" id="MobiDB-lite"/>
    </source>
</evidence>
<accession>U1R989</accession>
<organism evidence="2 3">
    <name type="scientific">Actinomyces johnsonii F0510</name>
    <dbReference type="NCBI Taxonomy" id="1227262"/>
    <lineage>
        <taxon>Bacteria</taxon>
        <taxon>Bacillati</taxon>
        <taxon>Actinomycetota</taxon>
        <taxon>Actinomycetes</taxon>
        <taxon>Actinomycetales</taxon>
        <taxon>Actinomycetaceae</taxon>
        <taxon>Actinomyces</taxon>
    </lineage>
</organism>
<dbReference type="AlphaFoldDB" id="U1R989"/>
<reference evidence="2 3" key="1">
    <citation type="submission" date="2013-06" db="EMBL/GenBank/DDBJ databases">
        <authorList>
            <person name="Weinstock G."/>
            <person name="Sodergren E."/>
            <person name="Lobos E.A."/>
            <person name="Fulton L."/>
            <person name="Fulton R."/>
            <person name="Courtney L."/>
            <person name="Fronick C."/>
            <person name="O'Laughlin M."/>
            <person name="Godfrey J."/>
            <person name="Wilson R.M."/>
            <person name="Miner T."/>
            <person name="Farmer C."/>
            <person name="Delehaunty K."/>
            <person name="Cordes M."/>
            <person name="Minx P."/>
            <person name="Tomlinson C."/>
            <person name="Chen J."/>
            <person name="Wollam A."/>
            <person name="Pepin K.H."/>
            <person name="Bhonagiri V."/>
            <person name="Zhang X."/>
            <person name="Warren W."/>
            <person name="Mitreva M."/>
            <person name="Mardis E.R."/>
            <person name="Wilson R.K."/>
        </authorList>
    </citation>
    <scope>NUCLEOTIDE SEQUENCE [LARGE SCALE GENOMIC DNA]</scope>
    <source>
        <strain evidence="2 3">F0510</strain>
    </source>
</reference>
<dbReference type="Proteomes" id="UP000016498">
    <property type="component" value="Unassembled WGS sequence"/>
</dbReference>
<gene>
    <name evidence="2" type="ORF">HMPREF1549_03358</name>
</gene>
<comment type="caution">
    <text evidence="2">The sequence shown here is derived from an EMBL/GenBank/DDBJ whole genome shotgun (WGS) entry which is preliminary data.</text>
</comment>
<dbReference type="HOGENOM" id="CLU_3179152_0_0_11"/>
<proteinExistence type="predicted"/>
<evidence type="ECO:0000313" key="3">
    <source>
        <dbReference type="Proteomes" id="UP000016498"/>
    </source>
</evidence>
<name>U1R989_9ACTO</name>
<evidence type="ECO:0000313" key="2">
    <source>
        <dbReference type="EMBL" id="ERH15077.1"/>
    </source>
</evidence>
<feature type="region of interest" description="Disordered" evidence="1">
    <location>
        <begin position="1"/>
        <end position="23"/>
    </location>
</feature>
<dbReference type="EMBL" id="AWSD01000414">
    <property type="protein sequence ID" value="ERH15077.1"/>
    <property type="molecule type" value="Genomic_DNA"/>
</dbReference>
<sequence>MVVVTPTRTFMGPARATSGSPSLSTSAPYLLTDFSAARRDMTSRAL</sequence>
<protein>
    <submittedName>
        <fullName evidence="2">Uncharacterized protein</fullName>
    </submittedName>
</protein>